<organism evidence="6 7">
    <name type="scientific">Brenneria roseae subsp. americana</name>
    <dbReference type="NCBI Taxonomy" id="1508507"/>
    <lineage>
        <taxon>Bacteria</taxon>
        <taxon>Pseudomonadati</taxon>
        <taxon>Pseudomonadota</taxon>
        <taxon>Gammaproteobacteria</taxon>
        <taxon>Enterobacterales</taxon>
        <taxon>Pectobacteriaceae</taxon>
        <taxon>Brenneria</taxon>
    </lineage>
</organism>
<dbReference type="RefSeq" id="WP_109052715.1">
    <property type="nucleotide sequence ID" value="NZ_QDKJ01000002.1"/>
</dbReference>
<keyword evidence="4 6" id="KW-0456">Lyase</keyword>
<keyword evidence="7" id="KW-1185">Reference proteome</keyword>
<dbReference type="SUPFAM" id="SSF48230">
    <property type="entry name" value="Chondroitin AC/alginate lyase"/>
    <property type="match status" value="1"/>
</dbReference>
<dbReference type="GO" id="GO:0016829">
    <property type="term" value="F:lyase activity"/>
    <property type="evidence" value="ECO:0007669"/>
    <property type="project" value="UniProtKB-KW"/>
</dbReference>
<dbReference type="Pfam" id="PF07940">
    <property type="entry name" value="Hepar_II_III_C"/>
    <property type="match status" value="1"/>
</dbReference>
<evidence type="ECO:0000256" key="1">
    <source>
        <dbReference type="ARBA" id="ARBA00004418"/>
    </source>
</evidence>
<reference evidence="6 7" key="1">
    <citation type="submission" date="2018-04" db="EMBL/GenBank/DDBJ databases">
        <title>Brenneria corticis sp.nov.</title>
        <authorList>
            <person name="Li Y."/>
        </authorList>
    </citation>
    <scope>NUCLEOTIDE SEQUENCE [LARGE SCALE GENOMIC DNA]</scope>
    <source>
        <strain evidence="6 7">LMG 27715</strain>
    </source>
</reference>
<dbReference type="GO" id="GO:0042597">
    <property type="term" value="C:periplasmic space"/>
    <property type="evidence" value="ECO:0007669"/>
    <property type="project" value="UniProtKB-SubCell"/>
</dbReference>
<evidence type="ECO:0000313" key="7">
    <source>
        <dbReference type="Proteomes" id="UP000245138"/>
    </source>
</evidence>
<dbReference type="Proteomes" id="UP000245138">
    <property type="component" value="Unassembled WGS sequence"/>
</dbReference>
<protein>
    <submittedName>
        <fullName evidence="6">Alginate lyase</fullName>
    </submittedName>
</protein>
<gene>
    <name evidence="6" type="ORF">B4923_02085</name>
</gene>
<feature type="domain" description="Heparinase II/III-like C-terminal" evidence="5">
    <location>
        <begin position="371"/>
        <end position="537"/>
    </location>
</feature>
<dbReference type="PANTHER" id="PTHR39210">
    <property type="entry name" value="HEPARIN-SULFATE LYASE"/>
    <property type="match status" value="1"/>
</dbReference>
<evidence type="ECO:0000256" key="3">
    <source>
        <dbReference type="ARBA" id="ARBA00022764"/>
    </source>
</evidence>
<dbReference type="PANTHER" id="PTHR39210:SF1">
    <property type="entry name" value="HEPARIN-SULFATE LYASE"/>
    <property type="match status" value="1"/>
</dbReference>
<comment type="caution">
    <text evidence="6">The sequence shown here is derived from an EMBL/GenBank/DDBJ whole genome shotgun (WGS) entry which is preliminary data.</text>
</comment>
<name>A0A2U1TZL1_9GAMM</name>
<keyword evidence="2" id="KW-0732">Signal</keyword>
<dbReference type="InterPro" id="IPR008929">
    <property type="entry name" value="Chondroitin_lyas"/>
</dbReference>
<dbReference type="OrthoDB" id="9772435at2"/>
<sequence>MKQFTTQQLTHLRQRAANQPELIEHLKKENEVVLTSPMLVPASGIATWNLYYYCPEHGVRLEWDRQSAKAHRCPVDGHLFTGEPYDGAWWREMNGLNAKACYQIGLLWQLTGEQRYLEIVSTLLSRYATHYPDYQEHGGIPYNGPGKMNAQTLCEANCLLDLALGYDLISDAITSEQSEYIVTRLLRCGAAFLMSHRTPQLHNHEVKINSTVGVIGFILEDEAMLEFAVNDKYGLRWQLEKGLFAEGLWFEGSVHYHFYALQGFFAFEKLARGTRWSLLALPFYRKMLTFPLQILMPNATFPLLNDCIAGQEELDHSYIYEFAWACYKDEYYAAALRHIYCHKPRCNIDALLYGEDTLPETHVELIPSQHLHAPDCGLTIWRNAEKRRALLIKHTPYGGEHDHYDRLNLTFFNLGKAILPDLGTTGYGAKMHYAYYKNSATHNTLSVNQTNQPPALPVVLRYHQDDHACWLDTEVDWRKAPPPLDSYTRIEWDSNAWRDIRFRRRLLWLDDAIIDISTVDNPHGQQLDWTLHLAGKALDATGAPDTFANHGPLTRMHDATVTPLIGSQPRHFALSRQKQALWLYGEAMLWQGLAPDNPAVRDISYLVLRSDRTRATFVCVWDLGETTPITDVHINQENDDLRIRLGRGQQQTVIDVSNDAALLPEIHLTTLDGSGTA</sequence>
<dbReference type="AlphaFoldDB" id="A0A2U1TZL1"/>
<keyword evidence="3" id="KW-0574">Periplasm</keyword>
<dbReference type="InterPro" id="IPR012480">
    <property type="entry name" value="Hepar_II_III_C"/>
</dbReference>
<evidence type="ECO:0000259" key="5">
    <source>
        <dbReference type="Pfam" id="PF07940"/>
    </source>
</evidence>
<comment type="subcellular location">
    <subcellularLocation>
        <location evidence="1">Periplasm</location>
    </subcellularLocation>
</comment>
<accession>A0A2U1TZL1</accession>
<proteinExistence type="predicted"/>
<evidence type="ECO:0000313" key="6">
    <source>
        <dbReference type="EMBL" id="PWC14857.1"/>
    </source>
</evidence>
<evidence type="ECO:0000256" key="4">
    <source>
        <dbReference type="ARBA" id="ARBA00023239"/>
    </source>
</evidence>
<dbReference type="EMBL" id="QDKJ01000002">
    <property type="protein sequence ID" value="PWC14857.1"/>
    <property type="molecule type" value="Genomic_DNA"/>
</dbReference>
<evidence type="ECO:0000256" key="2">
    <source>
        <dbReference type="ARBA" id="ARBA00022729"/>
    </source>
</evidence>
<dbReference type="Gene3D" id="2.70.98.70">
    <property type="match status" value="1"/>
</dbReference>
<dbReference type="Gene3D" id="1.50.10.100">
    <property type="entry name" value="Chondroitin AC/alginate lyase"/>
    <property type="match status" value="1"/>
</dbReference>